<evidence type="ECO:0000313" key="4">
    <source>
        <dbReference type="Proteomes" id="UP000619033"/>
    </source>
</evidence>
<accession>A0A8J7MSH0</accession>
<dbReference type="AlphaFoldDB" id="A0A8J7MSH0"/>
<evidence type="ECO:0000256" key="1">
    <source>
        <dbReference type="SAM" id="Phobius"/>
    </source>
</evidence>
<feature type="transmembrane region" description="Helical" evidence="1">
    <location>
        <begin position="89"/>
        <end position="118"/>
    </location>
</feature>
<dbReference type="Pfam" id="PF01478">
    <property type="entry name" value="Peptidase_A24"/>
    <property type="match status" value="1"/>
</dbReference>
<protein>
    <submittedName>
        <fullName evidence="3">Prepilin peptidase</fullName>
    </submittedName>
</protein>
<sequence>MITGLSPTAALVFLPFAIAIGVWVAWSDMKFMKIPNKAVLALGLVFLILGLLLLPFKAYLWALGVGAMVLVAGFIANQINLMGAGDAKFAAVMAPFFAFGDIRFILGLYAACLLGAFASHRLARLIPPIRRATEDWASWTHKDFPMGLALAGTLIFFLLAALKPLF</sequence>
<comment type="caution">
    <text evidence="3">The sequence shown here is derived from an EMBL/GenBank/DDBJ whole genome shotgun (WGS) entry which is preliminary data.</text>
</comment>
<name>A0A8J7MSH0_9RHOB</name>
<feature type="transmembrane region" description="Helical" evidence="1">
    <location>
        <begin position="60"/>
        <end position="77"/>
    </location>
</feature>
<dbReference type="EMBL" id="JAESVP010000005">
    <property type="protein sequence ID" value="MBL4928822.1"/>
    <property type="molecule type" value="Genomic_DNA"/>
</dbReference>
<keyword evidence="1" id="KW-1133">Transmembrane helix</keyword>
<organism evidence="3 4">
    <name type="scientific">Fuscibacter oryzae</name>
    <dbReference type="NCBI Taxonomy" id="2803939"/>
    <lineage>
        <taxon>Bacteria</taxon>
        <taxon>Pseudomonadati</taxon>
        <taxon>Pseudomonadota</taxon>
        <taxon>Alphaproteobacteria</taxon>
        <taxon>Rhodobacterales</taxon>
        <taxon>Paracoccaceae</taxon>
        <taxon>Fuscibacter</taxon>
    </lineage>
</organism>
<evidence type="ECO:0000259" key="2">
    <source>
        <dbReference type="Pfam" id="PF01478"/>
    </source>
</evidence>
<dbReference type="GO" id="GO:0004190">
    <property type="term" value="F:aspartic-type endopeptidase activity"/>
    <property type="evidence" value="ECO:0007669"/>
    <property type="project" value="InterPro"/>
</dbReference>
<feature type="transmembrane region" description="Helical" evidence="1">
    <location>
        <begin position="144"/>
        <end position="162"/>
    </location>
</feature>
<reference evidence="3" key="1">
    <citation type="submission" date="2021-01" db="EMBL/GenBank/DDBJ databases">
        <title>Genome seq and assembly of Tabrizicola sp. KVB23.</title>
        <authorList>
            <person name="Chhetri G."/>
        </authorList>
    </citation>
    <scope>NUCLEOTIDE SEQUENCE</scope>
    <source>
        <strain evidence="3">KVB23</strain>
    </source>
</reference>
<keyword evidence="4" id="KW-1185">Reference proteome</keyword>
<dbReference type="Proteomes" id="UP000619033">
    <property type="component" value="Unassembled WGS sequence"/>
</dbReference>
<dbReference type="Gene3D" id="1.20.120.1220">
    <property type="match status" value="1"/>
</dbReference>
<dbReference type="GO" id="GO:0016020">
    <property type="term" value="C:membrane"/>
    <property type="evidence" value="ECO:0007669"/>
    <property type="project" value="InterPro"/>
</dbReference>
<proteinExistence type="predicted"/>
<dbReference type="InterPro" id="IPR000045">
    <property type="entry name" value="Prepilin_IV_endopep_pep"/>
</dbReference>
<keyword evidence="1" id="KW-0472">Membrane</keyword>
<feature type="transmembrane region" description="Helical" evidence="1">
    <location>
        <begin position="6"/>
        <end position="26"/>
    </location>
</feature>
<gene>
    <name evidence="3" type="ORF">JI744_11965</name>
</gene>
<feature type="transmembrane region" description="Helical" evidence="1">
    <location>
        <begin position="38"/>
        <end position="54"/>
    </location>
</feature>
<dbReference type="RefSeq" id="WP_202661203.1">
    <property type="nucleotide sequence ID" value="NZ_JAESVP010000005.1"/>
</dbReference>
<evidence type="ECO:0000313" key="3">
    <source>
        <dbReference type="EMBL" id="MBL4928822.1"/>
    </source>
</evidence>
<feature type="domain" description="Prepilin type IV endopeptidase peptidase" evidence="2">
    <location>
        <begin position="18"/>
        <end position="117"/>
    </location>
</feature>
<keyword evidence="1" id="KW-0812">Transmembrane</keyword>